<feature type="transmembrane region" description="Helical" evidence="7">
    <location>
        <begin position="141"/>
        <end position="159"/>
    </location>
</feature>
<evidence type="ECO:0000256" key="2">
    <source>
        <dbReference type="ARBA" id="ARBA00022475"/>
    </source>
</evidence>
<evidence type="ECO:0000256" key="4">
    <source>
        <dbReference type="ARBA" id="ARBA00022692"/>
    </source>
</evidence>
<proteinExistence type="predicted"/>
<feature type="transmembrane region" description="Helical" evidence="7">
    <location>
        <begin position="171"/>
        <end position="190"/>
    </location>
</feature>
<feature type="transmembrane region" description="Helical" evidence="7">
    <location>
        <begin position="227"/>
        <end position="244"/>
    </location>
</feature>
<evidence type="ECO:0000256" key="6">
    <source>
        <dbReference type="ARBA" id="ARBA00023136"/>
    </source>
</evidence>
<sequence>MVDTIKEIPFALKFLIVIIITFGISLVFTPIMTFVSRLIGAVDKPNERRINTKPMPSAGGFAIFLSFAIASLFILPKIVHPALPYLGQENPVAPHLQVHPGQAPKLQSYFSYALPFVIAGGIVVLTGLIDDIKEISPKMKMLGLTIAASFVWFFTHARFDNLKVPFGGPLLTFPAWLSFIFTVFWILAITNAINLIDGLDGLASGVSVISLLTMGVVSYFFLPSPNVFLPIMIFTIVAAIMGFFPYNYHPAIIYLGDTGALFLGFMISVSSLQGLKNATAVAVLTPLLILGVPLTDTIMAMVRRKLNRQKISVADKRHLHHRLMALGFTHRGAVLVIYGIAGIFAFISLILQVSSRLGGILLIIACLFGLEIFIELVGILGENRQPMLNALRFIGNSSYRSKVVNKRNQEENEQENFDETKNFTDFDELEDTLKFDKTVKNVEEEPKVKLSRRERDNKS</sequence>
<gene>
    <name evidence="8" type="ORF">ACFO26_03560</name>
</gene>
<feature type="transmembrane region" description="Helical" evidence="7">
    <location>
        <begin position="56"/>
        <end position="75"/>
    </location>
</feature>
<feature type="transmembrane region" description="Helical" evidence="7">
    <location>
        <begin position="357"/>
        <end position="380"/>
    </location>
</feature>
<keyword evidence="6 7" id="KW-0472">Membrane</keyword>
<feature type="transmembrane region" description="Helical" evidence="7">
    <location>
        <begin position="109"/>
        <end position="129"/>
    </location>
</feature>
<reference evidence="9" key="1">
    <citation type="journal article" date="2019" name="Int. J. Syst. Evol. Microbiol.">
        <title>The Global Catalogue of Microorganisms (GCM) 10K type strain sequencing project: providing services to taxonomists for standard genome sequencing and annotation.</title>
        <authorList>
            <consortium name="The Broad Institute Genomics Platform"/>
            <consortium name="The Broad Institute Genome Sequencing Center for Infectious Disease"/>
            <person name="Wu L."/>
            <person name="Ma J."/>
        </authorList>
    </citation>
    <scope>NUCLEOTIDE SEQUENCE [LARGE SCALE GENOMIC DNA]</scope>
    <source>
        <strain evidence="9">CCUG 63287</strain>
    </source>
</reference>
<evidence type="ECO:0000256" key="5">
    <source>
        <dbReference type="ARBA" id="ARBA00022989"/>
    </source>
</evidence>
<keyword evidence="4 7" id="KW-0812">Transmembrane</keyword>
<feature type="transmembrane region" description="Helical" evidence="7">
    <location>
        <begin position="202"/>
        <end position="221"/>
    </location>
</feature>
<feature type="transmembrane region" description="Helical" evidence="7">
    <location>
        <begin position="323"/>
        <end position="351"/>
    </location>
</feature>
<feature type="transmembrane region" description="Helical" evidence="7">
    <location>
        <begin position="12"/>
        <end position="35"/>
    </location>
</feature>
<accession>A0ABV9JBB2</accession>
<dbReference type="RefSeq" id="WP_213533634.1">
    <property type="nucleotide sequence ID" value="NZ_BOVQ01000002.1"/>
</dbReference>
<comment type="subcellular location">
    <subcellularLocation>
        <location evidence="1">Cell membrane</location>
        <topology evidence="1">Multi-pass membrane protein</topology>
    </subcellularLocation>
</comment>
<keyword evidence="9" id="KW-1185">Reference proteome</keyword>
<feature type="transmembrane region" description="Helical" evidence="7">
    <location>
        <begin position="251"/>
        <end position="272"/>
    </location>
</feature>
<keyword evidence="5 7" id="KW-1133">Transmembrane helix</keyword>
<dbReference type="CDD" id="cd06853">
    <property type="entry name" value="GT_WecA_like"/>
    <property type="match status" value="1"/>
</dbReference>
<dbReference type="InterPro" id="IPR000715">
    <property type="entry name" value="Glycosyl_transferase_4"/>
</dbReference>
<organism evidence="8 9">
    <name type="scientific">Lactococcus nasutitermitis</name>
    <dbReference type="NCBI Taxonomy" id="1652957"/>
    <lineage>
        <taxon>Bacteria</taxon>
        <taxon>Bacillati</taxon>
        <taxon>Bacillota</taxon>
        <taxon>Bacilli</taxon>
        <taxon>Lactobacillales</taxon>
        <taxon>Streptococcaceae</taxon>
        <taxon>Lactococcus</taxon>
    </lineage>
</organism>
<keyword evidence="3" id="KW-0808">Transferase</keyword>
<evidence type="ECO:0000256" key="7">
    <source>
        <dbReference type="SAM" id="Phobius"/>
    </source>
</evidence>
<dbReference type="Proteomes" id="UP001595987">
    <property type="component" value="Unassembled WGS sequence"/>
</dbReference>
<feature type="transmembrane region" description="Helical" evidence="7">
    <location>
        <begin position="278"/>
        <end position="302"/>
    </location>
</feature>
<evidence type="ECO:0000256" key="1">
    <source>
        <dbReference type="ARBA" id="ARBA00004651"/>
    </source>
</evidence>
<evidence type="ECO:0000313" key="9">
    <source>
        <dbReference type="Proteomes" id="UP001595987"/>
    </source>
</evidence>
<dbReference type="EMBL" id="JBHSGD010000004">
    <property type="protein sequence ID" value="MFC4651974.1"/>
    <property type="molecule type" value="Genomic_DNA"/>
</dbReference>
<dbReference type="PANTHER" id="PTHR22926:SF3">
    <property type="entry name" value="UNDECAPRENYL-PHOSPHATE ALPHA-N-ACETYLGLUCOSAMINYL 1-PHOSPHATE TRANSFERASE"/>
    <property type="match status" value="1"/>
</dbReference>
<comment type="caution">
    <text evidence="8">The sequence shown here is derived from an EMBL/GenBank/DDBJ whole genome shotgun (WGS) entry which is preliminary data.</text>
</comment>
<dbReference type="PROSITE" id="PS01348">
    <property type="entry name" value="MRAY_2"/>
    <property type="match status" value="1"/>
</dbReference>
<name>A0ABV9JBB2_9LACT</name>
<dbReference type="Pfam" id="PF00953">
    <property type="entry name" value="Glycos_transf_4"/>
    <property type="match status" value="1"/>
</dbReference>
<evidence type="ECO:0000313" key="8">
    <source>
        <dbReference type="EMBL" id="MFC4651974.1"/>
    </source>
</evidence>
<dbReference type="PANTHER" id="PTHR22926">
    <property type="entry name" value="PHOSPHO-N-ACETYLMURAMOYL-PENTAPEPTIDE-TRANSFERASE"/>
    <property type="match status" value="1"/>
</dbReference>
<protein>
    <submittedName>
        <fullName evidence="8">Glycosyltransferase family 4 protein</fullName>
    </submittedName>
</protein>
<evidence type="ECO:0000256" key="3">
    <source>
        <dbReference type="ARBA" id="ARBA00022679"/>
    </source>
</evidence>
<keyword evidence="2" id="KW-1003">Cell membrane</keyword>
<dbReference type="InterPro" id="IPR018480">
    <property type="entry name" value="PNAcMuramoyl-5peptid_Trfase_CS"/>
</dbReference>